<dbReference type="AlphaFoldDB" id="A0A4Q7VZY4"/>
<evidence type="ECO:0000259" key="2">
    <source>
        <dbReference type="Pfam" id="PF03795"/>
    </source>
</evidence>
<protein>
    <recommendedName>
        <fullName evidence="2">YCII-related domain-containing protein</fullName>
    </recommendedName>
</protein>
<evidence type="ECO:0000313" key="3">
    <source>
        <dbReference type="EMBL" id="RZU02148.1"/>
    </source>
</evidence>
<dbReference type="SUPFAM" id="SSF54909">
    <property type="entry name" value="Dimeric alpha+beta barrel"/>
    <property type="match status" value="1"/>
</dbReference>
<dbReference type="RefSeq" id="WP_130429931.1">
    <property type="nucleotide sequence ID" value="NZ_SHKP01000004.1"/>
</dbReference>
<accession>A0A4Q7VZY4</accession>
<organism evidence="3 4">
    <name type="scientific">Rivibacter subsaxonicus</name>
    <dbReference type="NCBI Taxonomy" id="457575"/>
    <lineage>
        <taxon>Bacteria</taxon>
        <taxon>Pseudomonadati</taxon>
        <taxon>Pseudomonadota</taxon>
        <taxon>Betaproteobacteria</taxon>
        <taxon>Burkholderiales</taxon>
        <taxon>Rivibacter</taxon>
    </lineage>
</organism>
<dbReference type="Gene3D" id="3.30.70.1060">
    <property type="entry name" value="Dimeric alpha+beta barrel"/>
    <property type="match status" value="1"/>
</dbReference>
<comment type="caution">
    <text evidence="3">The sequence shown here is derived from an EMBL/GenBank/DDBJ whole genome shotgun (WGS) entry which is preliminary data.</text>
</comment>
<name>A0A4Q7VZY4_9BURK</name>
<proteinExistence type="inferred from homology"/>
<evidence type="ECO:0000313" key="4">
    <source>
        <dbReference type="Proteomes" id="UP000293671"/>
    </source>
</evidence>
<evidence type="ECO:0000256" key="1">
    <source>
        <dbReference type="ARBA" id="ARBA00007689"/>
    </source>
</evidence>
<dbReference type="PANTHER" id="PTHR35174">
    <property type="entry name" value="BLL7171 PROTEIN-RELATED"/>
    <property type="match status" value="1"/>
</dbReference>
<dbReference type="InterPro" id="IPR011008">
    <property type="entry name" value="Dimeric_a/b-barrel"/>
</dbReference>
<reference evidence="3 4" key="1">
    <citation type="submission" date="2019-02" db="EMBL/GenBank/DDBJ databases">
        <title>Genomic Encyclopedia of Type Strains, Phase IV (KMG-IV): sequencing the most valuable type-strain genomes for metagenomic binning, comparative biology and taxonomic classification.</title>
        <authorList>
            <person name="Goeker M."/>
        </authorList>
    </citation>
    <scope>NUCLEOTIDE SEQUENCE [LARGE SCALE GENOMIC DNA]</scope>
    <source>
        <strain evidence="3 4">DSM 19570</strain>
    </source>
</reference>
<feature type="domain" description="YCII-related" evidence="2">
    <location>
        <begin position="25"/>
        <end position="112"/>
    </location>
</feature>
<dbReference type="PANTHER" id="PTHR35174:SF3">
    <property type="entry name" value="BLL7171 PROTEIN"/>
    <property type="match status" value="1"/>
</dbReference>
<gene>
    <name evidence="3" type="ORF">EV670_0167</name>
</gene>
<dbReference type="EMBL" id="SHKP01000004">
    <property type="protein sequence ID" value="RZU02148.1"/>
    <property type="molecule type" value="Genomic_DNA"/>
</dbReference>
<comment type="similarity">
    <text evidence="1">Belongs to the YciI family.</text>
</comment>
<dbReference type="InterPro" id="IPR005545">
    <property type="entry name" value="YCII"/>
</dbReference>
<dbReference type="OrthoDB" id="9807535at2"/>
<dbReference type="Proteomes" id="UP000293671">
    <property type="component" value="Unassembled WGS sequence"/>
</dbReference>
<keyword evidence="4" id="KW-1185">Reference proteome</keyword>
<sequence length="131" mass="14580">MNEPTSPSEYLVISRGQWDSDIPREAIQRAIDDFYIWYERLLAEGRFKAGQRLAREGKLVSRQAVTDGPFTETKELIGGYWFIVAGSLDEAAQIAADNPCLACGLVYEIRPVDPTRASAFALAAETPGERR</sequence>
<dbReference type="Pfam" id="PF03795">
    <property type="entry name" value="YCII"/>
    <property type="match status" value="1"/>
</dbReference>